<organism evidence="2 3">
    <name type="scientific">Candidatus Avitreponema avistercoris</name>
    <dbReference type="NCBI Taxonomy" id="2840705"/>
    <lineage>
        <taxon>Bacteria</taxon>
        <taxon>Pseudomonadati</taxon>
        <taxon>Spirochaetota</taxon>
        <taxon>Spirochaetia</taxon>
        <taxon>Spirochaetales</taxon>
        <taxon>Candidatus Avitreponema</taxon>
    </lineage>
</organism>
<dbReference type="PROSITE" id="PS50044">
    <property type="entry name" value="SIGMA54_3"/>
    <property type="match status" value="1"/>
</dbReference>
<dbReference type="GO" id="GO:0001216">
    <property type="term" value="F:DNA-binding transcription activator activity"/>
    <property type="evidence" value="ECO:0007669"/>
    <property type="project" value="InterPro"/>
</dbReference>
<dbReference type="PANTHER" id="PTHR32248">
    <property type="entry name" value="RNA POLYMERASE SIGMA-54 FACTOR"/>
    <property type="match status" value="1"/>
</dbReference>
<dbReference type="Proteomes" id="UP000823616">
    <property type="component" value="Unassembled WGS sequence"/>
</dbReference>
<dbReference type="AlphaFoldDB" id="A0A9D9EN47"/>
<evidence type="ECO:0000313" key="2">
    <source>
        <dbReference type="EMBL" id="MBO8450217.1"/>
    </source>
</evidence>
<feature type="non-terminal residue" evidence="2">
    <location>
        <position position="1"/>
    </location>
</feature>
<dbReference type="PROSITE" id="PS00718">
    <property type="entry name" value="SIGMA54_2"/>
    <property type="match status" value="1"/>
</dbReference>
<dbReference type="InterPro" id="IPR000394">
    <property type="entry name" value="RNA_pol_sigma_54"/>
</dbReference>
<evidence type="ECO:0000259" key="1">
    <source>
        <dbReference type="Pfam" id="PF04552"/>
    </source>
</evidence>
<dbReference type="EMBL" id="JADIMS010000060">
    <property type="protein sequence ID" value="MBO8450217.1"/>
    <property type="molecule type" value="Genomic_DNA"/>
</dbReference>
<reference evidence="2" key="1">
    <citation type="submission" date="2020-10" db="EMBL/GenBank/DDBJ databases">
        <authorList>
            <person name="Gilroy R."/>
        </authorList>
    </citation>
    <scope>NUCLEOTIDE SEQUENCE</scope>
    <source>
        <strain evidence="2">B3-4054</strain>
    </source>
</reference>
<dbReference type="Pfam" id="PF04552">
    <property type="entry name" value="Sigma54_DBD"/>
    <property type="match status" value="1"/>
</dbReference>
<proteinExistence type="predicted"/>
<name>A0A9D9EN47_9SPIR</name>
<sequence length="199" mass="22463">VLVRRKNGRFLVKINEEEIPVAGISPFFAGLGSDRTQDSSTRKFVRTSLKDAEWFLSSLKRRNRTILNVTRAIVLRQRDFFMRGPKFLHPMRLQEIAGDTDLHEATVSRAAAGKYLQCEWGIFPLKYFFSGKAGAGKTRPENGGGSKESVKEILRGMLAGTEKKTSDRELAEKLAAQGIRIARRTVAKYRAELESGFRR</sequence>
<comment type="caution">
    <text evidence="2">The sequence shown here is derived from an EMBL/GenBank/DDBJ whole genome shotgun (WGS) entry which is preliminary data.</text>
</comment>
<evidence type="ECO:0000313" key="3">
    <source>
        <dbReference type="Proteomes" id="UP000823616"/>
    </source>
</evidence>
<gene>
    <name evidence="2" type="ORF">IAA96_03840</name>
</gene>
<protein>
    <submittedName>
        <fullName evidence="2">RNA polymerase sigma-54 factor</fullName>
    </submittedName>
</protein>
<dbReference type="PANTHER" id="PTHR32248:SF4">
    <property type="entry name" value="RNA POLYMERASE SIGMA-54 FACTOR"/>
    <property type="match status" value="1"/>
</dbReference>
<reference evidence="2" key="2">
    <citation type="journal article" date="2021" name="PeerJ">
        <title>Extensive microbial diversity within the chicken gut microbiome revealed by metagenomics and culture.</title>
        <authorList>
            <person name="Gilroy R."/>
            <person name="Ravi A."/>
            <person name="Getino M."/>
            <person name="Pursley I."/>
            <person name="Horton D.L."/>
            <person name="Alikhan N.F."/>
            <person name="Baker D."/>
            <person name="Gharbi K."/>
            <person name="Hall N."/>
            <person name="Watson M."/>
            <person name="Adriaenssens E.M."/>
            <person name="Foster-Nyarko E."/>
            <person name="Jarju S."/>
            <person name="Secka A."/>
            <person name="Antonio M."/>
            <person name="Oren A."/>
            <person name="Chaudhuri R.R."/>
            <person name="La Ragione R."/>
            <person name="Hildebrand F."/>
            <person name="Pallen M.J."/>
        </authorList>
    </citation>
    <scope>NUCLEOTIDE SEQUENCE</scope>
    <source>
        <strain evidence="2">B3-4054</strain>
    </source>
</reference>
<dbReference type="InterPro" id="IPR007634">
    <property type="entry name" value="RNA_pol_sigma_54_DNA-bd"/>
</dbReference>
<dbReference type="Gene3D" id="1.10.10.60">
    <property type="entry name" value="Homeodomain-like"/>
    <property type="match status" value="1"/>
</dbReference>
<accession>A0A9D9EN47</accession>
<dbReference type="GO" id="GO:0016987">
    <property type="term" value="F:sigma factor activity"/>
    <property type="evidence" value="ECO:0007669"/>
    <property type="project" value="InterPro"/>
</dbReference>
<feature type="domain" description="RNA polymerase sigma factor 54 DNA-binding" evidence="1">
    <location>
        <begin position="43"/>
        <end position="194"/>
    </location>
</feature>
<dbReference type="PRINTS" id="PR00045">
    <property type="entry name" value="SIGMA54FCT"/>
</dbReference>